<dbReference type="GO" id="GO:0047444">
    <property type="term" value="F:N-acylneuraminate-9-phosphate synthase activity"/>
    <property type="evidence" value="ECO:0007669"/>
    <property type="project" value="TreeGrafter"/>
</dbReference>
<dbReference type="SUPFAM" id="SSF51269">
    <property type="entry name" value="AFP III-like domain"/>
    <property type="match status" value="1"/>
</dbReference>
<feature type="compositionally biased region" description="Polar residues" evidence="1">
    <location>
        <begin position="306"/>
        <end position="321"/>
    </location>
</feature>
<feature type="region of interest" description="Disordered" evidence="1">
    <location>
        <begin position="300"/>
        <end position="321"/>
    </location>
</feature>
<dbReference type="Pfam" id="PF08666">
    <property type="entry name" value="SAF"/>
    <property type="match status" value="1"/>
</dbReference>
<dbReference type="PANTHER" id="PTHR42966:SF1">
    <property type="entry name" value="SIALIC ACID SYNTHASE"/>
    <property type="match status" value="1"/>
</dbReference>
<dbReference type="Gene3D" id="3.90.1210.10">
    <property type="entry name" value="Antifreeze-like/N-acetylneuraminic acid synthase C-terminal domain"/>
    <property type="match status" value="1"/>
</dbReference>
<proteinExistence type="predicted"/>
<accession>M0NXH6</accession>
<feature type="domain" description="AFP-like" evidence="2">
    <location>
        <begin position="295"/>
        <end position="353"/>
    </location>
</feature>
<dbReference type="CDD" id="cd11615">
    <property type="entry name" value="SAF_NeuB_like"/>
    <property type="match status" value="1"/>
</dbReference>
<dbReference type="InterPro" id="IPR057736">
    <property type="entry name" value="SAF_PseI/NeuA/NeuB"/>
</dbReference>
<dbReference type="AlphaFoldDB" id="M0NXH6"/>
<evidence type="ECO:0000259" key="2">
    <source>
        <dbReference type="PROSITE" id="PS50844"/>
    </source>
</evidence>
<dbReference type="InterPro" id="IPR013132">
    <property type="entry name" value="PseI/NeuA/B-like_N"/>
</dbReference>
<reference evidence="3 4" key="1">
    <citation type="journal article" date="2014" name="PLoS Genet.">
        <title>Phylogenetically driven sequencing of extremely halophilic archaea reveals strategies for static and dynamic osmo-response.</title>
        <authorList>
            <person name="Becker E.A."/>
            <person name="Seitzer P.M."/>
            <person name="Tritt A."/>
            <person name="Larsen D."/>
            <person name="Krusor M."/>
            <person name="Yao A.I."/>
            <person name="Wu D."/>
            <person name="Madern D."/>
            <person name="Eisen J.A."/>
            <person name="Darling A.E."/>
            <person name="Facciotti M.T."/>
        </authorList>
    </citation>
    <scope>NUCLEOTIDE SEQUENCE [LARGE SCALE GENOMIC DNA]</scope>
    <source>
        <strain evidence="3 4">JCM 13561</strain>
    </source>
</reference>
<evidence type="ECO:0000313" key="3">
    <source>
        <dbReference type="EMBL" id="EMA61290.1"/>
    </source>
</evidence>
<name>M0NXH6_9EURY</name>
<dbReference type="EMBL" id="AOJF01000032">
    <property type="protein sequence ID" value="EMA61290.1"/>
    <property type="molecule type" value="Genomic_DNA"/>
</dbReference>
<dbReference type="Proteomes" id="UP000011581">
    <property type="component" value="Unassembled WGS sequence"/>
</dbReference>
<gene>
    <name evidence="3" type="ORF">C470_07189</name>
</gene>
<dbReference type="GO" id="GO:0016051">
    <property type="term" value="P:carbohydrate biosynthetic process"/>
    <property type="evidence" value="ECO:0007669"/>
    <property type="project" value="InterPro"/>
</dbReference>
<organism evidence="3 4">
    <name type="scientific">Halorubrum distributum JCM 13561</name>
    <dbReference type="NCBI Taxonomy" id="1227483"/>
    <lineage>
        <taxon>Archaea</taxon>
        <taxon>Methanobacteriati</taxon>
        <taxon>Methanobacteriota</taxon>
        <taxon>Stenosarchaea group</taxon>
        <taxon>Halobacteria</taxon>
        <taxon>Halobacteriales</taxon>
        <taxon>Haloferacaceae</taxon>
        <taxon>Halorubrum</taxon>
        <taxon>Halorubrum distributum group</taxon>
    </lineage>
</organism>
<dbReference type="InterPro" id="IPR006190">
    <property type="entry name" value="SAF_AFP_Neu5Ac"/>
</dbReference>
<comment type="caution">
    <text evidence="3">The sequence shown here is derived from an EMBL/GenBank/DDBJ whole genome shotgun (WGS) entry which is preliminary data.</text>
</comment>
<evidence type="ECO:0000313" key="4">
    <source>
        <dbReference type="Proteomes" id="UP000011581"/>
    </source>
</evidence>
<sequence>MVGGTNSIEVGRPMIEIDGRKIGQNERPYIIAEVGINARNDVTLAKRFIEVAANSGADAVKFQTHLADAEMVESEMRSVGAGEVYDTVADCEWSIEEHRELQSHAETHNITFLSTPFSTEAVDLLNEIDVPAIKIGSGELTNRHLIERAASTGKPLLISTGMNSLDEIEAACDYIDDVVDEYVLFYCVSEYPTTAEDFDFETISILEERFNVPVGFSDHSTGVEAAKVAIGNSAALIEKHFTIDRRLPGPDQEVSIEPEELENICSFSDLYHRTSSRREGLHTEESEIKKWAQHSVVTSRPIESGEQLTKDNTTTKRPSNGISADQYFELLGTEVNRSISENTCLTESDLNGST</sequence>
<dbReference type="InterPro" id="IPR051690">
    <property type="entry name" value="PseI-like"/>
</dbReference>
<dbReference type="SUPFAM" id="SSF51569">
    <property type="entry name" value="Aldolase"/>
    <property type="match status" value="1"/>
</dbReference>
<dbReference type="Gene3D" id="3.20.20.70">
    <property type="entry name" value="Aldolase class I"/>
    <property type="match status" value="1"/>
</dbReference>
<dbReference type="InterPro" id="IPR013785">
    <property type="entry name" value="Aldolase_TIM"/>
</dbReference>
<dbReference type="InterPro" id="IPR036732">
    <property type="entry name" value="AFP_Neu5c_C_sf"/>
</dbReference>
<dbReference type="Pfam" id="PF03102">
    <property type="entry name" value="NeuB"/>
    <property type="match status" value="1"/>
</dbReference>
<dbReference type="InterPro" id="IPR013974">
    <property type="entry name" value="SAF"/>
</dbReference>
<protein>
    <submittedName>
        <fullName evidence="3">N-acylneuraminate-9-phosphate synthase</fullName>
    </submittedName>
</protein>
<evidence type="ECO:0000256" key="1">
    <source>
        <dbReference type="SAM" id="MobiDB-lite"/>
    </source>
</evidence>
<dbReference type="PANTHER" id="PTHR42966">
    <property type="entry name" value="N-ACETYLNEURAMINATE SYNTHASE"/>
    <property type="match status" value="1"/>
</dbReference>
<dbReference type="PATRIC" id="fig|1227483.3.peg.1413"/>
<dbReference type="PROSITE" id="PS50844">
    <property type="entry name" value="AFP_LIKE"/>
    <property type="match status" value="1"/>
</dbReference>